<gene>
    <name evidence="2" type="ORF">LA55_1516</name>
</gene>
<accession>A0A0B6D516</accession>
<dbReference type="SUPFAM" id="SSF55729">
    <property type="entry name" value="Acyl-CoA N-acyltransferases (Nat)"/>
    <property type="match status" value="1"/>
</dbReference>
<organism evidence="2 3">
    <name type="scientific">Francisella philomiragia</name>
    <dbReference type="NCBI Taxonomy" id="28110"/>
    <lineage>
        <taxon>Bacteria</taxon>
        <taxon>Pseudomonadati</taxon>
        <taxon>Pseudomonadota</taxon>
        <taxon>Gammaproteobacteria</taxon>
        <taxon>Thiotrichales</taxon>
        <taxon>Francisellaceae</taxon>
        <taxon>Francisella</taxon>
    </lineage>
</organism>
<keyword evidence="2" id="KW-0808">Transferase</keyword>
<evidence type="ECO:0000313" key="2">
    <source>
        <dbReference type="EMBL" id="AJI52763.1"/>
    </source>
</evidence>
<dbReference type="AlphaFoldDB" id="A0A0B6D516"/>
<dbReference type="RefSeq" id="WP_044526598.1">
    <property type="nucleotide sequence ID" value="NZ_CP009440.1"/>
</dbReference>
<name>A0A0B6D516_9GAMM</name>
<dbReference type="Proteomes" id="UP000031830">
    <property type="component" value="Chromosome"/>
</dbReference>
<protein>
    <submittedName>
        <fullName evidence="2">Acetyltransferase domain protein</fullName>
    </submittedName>
</protein>
<dbReference type="EMBL" id="CP009440">
    <property type="protein sequence ID" value="AJI52763.1"/>
    <property type="molecule type" value="Genomic_DNA"/>
</dbReference>
<feature type="domain" description="N-acetyltransferase" evidence="1">
    <location>
        <begin position="1"/>
        <end position="143"/>
    </location>
</feature>
<dbReference type="STRING" id="28110.KU46_1976"/>
<dbReference type="InterPro" id="IPR016181">
    <property type="entry name" value="Acyl_CoA_acyltransferase"/>
</dbReference>
<dbReference type="Pfam" id="PF13508">
    <property type="entry name" value="Acetyltransf_7"/>
    <property type="match status" value="1"/>
</dbReference>
<dbReference type="GO" id="GO:0016747">
    <property type="term" value="F:acyltransferase activity, transferring groups other than amino-acyl groups"/>
    <property type="evidence" value="ECO:0007669"/>
    <property type="project" value="InterPro"/>
</dbReference>
<sequence length="162" mass="18771">MKIRKATSKDFKDMLNIWKECISTTCEFLTTSEIDREVEVLEQKYFNIPETKCFVQVVDDKNVGFACIRDKELLFSPVLPSFFGKGLGEAMVKYLFENHDIDTAYVYCSDMHSLAFYTALGFIIDDRIDDIFFDNRYKLNRLKLSISPKEAAERIAAKKKSS</sequence>
<evidence type="ECO:0000313" key="3">
    <source>
        <dbReference type="Proteomes" id="UP000031830"/>
    </source>
</evidence>
<dbReference type="InterPro" id="IPR000182">
    <property type="entry name" value="GNAT_dom"/>
</dbReference>
<dbReference type="Gene3D" id="3.40.630.30">
    <property type="match status" value="1"/>
</dbReference>
<proteinExistence type="predicted"/>
<dbReference type="KEGG" id="fpz:LA55_1516"/>
<dbReference type="OrthoDB" id="9789605at2"/>
<evidence type="ECO:0000259" key="1">
    <source>
        <dbReference type="PROSITE" id="PS51186"/>
    </source>
</evidence>
<reference evidence="2 3" key="1">
    <citation type="journal article" date="2015" name="Genome Announc.">
        <title>Genome sequencing of 18 francisella strains to aid in assay development and testing.</title>
        <authorList>
            <person name="Johnson S.L."/>
            <person name="Daligault H.E."/>
            <person name="Davenport K.W."/>
            <person name="Coyne S.R."/>
            <person name="Frey K.G."/>
            <person name="Koroleva G.I."/>
            <person name="Broomall S.M."/>
            <person name="Bishop-Lilly K.A."/>
            <person name="Bruce D.C."/>
            <person name="Chertkov O."/>
            <person name="Freitas T."/>
            <person name="Jaissle J."/>
            <person name="Ladner J.T."/>
            <person name="Rosenzweig C.N."/>
            <person name="Gibbons H.S."/>
            <person name="Palacios G.F."/>
            <person name="Redden C.L."/>
            <person name="Xu Y."/>
            <person name="Minogue T.D."/>
            <person name="Chain P.S."/>
        </authorList>
    </citation>
    <scope>NUCLEOTIDE SEQUENCE [LARGE SCALE GENOMIC DNA]</scope>
    <source>
        <strain evidence="2 3">GA01-2794</strain>
    </source>
</reference>
<dbReference type="PROSITE" id="PS51186">
    <property type="entry name" value="GNAT"/>
    <property type="match status" value="1"/>
</dbReference>